<dbReference type="PROSITE" id="PS00107">
    <property type="entry name" value="PROTEIN_KINASE_ATP"/>
    <property type="match status" value="1"/>
</dbReference>
<evidence type="ECO:0000256" key="1">
    <source>
        <dbReference type="ARBA" id="ARBA00022527"/>
    </source>
</evidence>
<accession>K0SRC0</accession>
<feature type="region of interest" description="Disordered" evidence="7">
    <location>
        <begin position="390"/>
        <end position="487"/>
    </location>
</feature>
<dbReference type="InterPro" id="IPR050117">
    <property type="entry name" value="MAPK"/>
</dbReference>
<evidence type="ECO:0000256" key="7">
    <source>
        <dbReference type="SAM" id="MobiDB-lite"/>
    </source>
</evidence>
<evidence type="ECO:0000256" key="4">
    <source>
        <dbReference type="ARBA" id="ARBA00022777"/>
    </source>
</evidence>
<evidence type="ECO:0000256" key="3">
    <source>
        <dbReference type="ARBA" id="ARBA00022741"/>
    </source>
</evidence>
<feature type="compositionally biased region" description="Polar residues" evidence="7">
    <location>
        <begin position="477"/>
        <end position="487"/>
    </location>
</feature>
<evidence type="ECO:0000259" key="8">
    <source>
        <dbReference type="PROSITE" id="PS50011"/>
    </source>
</evidence>
<keyword evidence="10" id="KW-1185">Reference proteome</keyword>
<evidence type="ECO:0000313" key="10">
    <source>
        <dbReference type="Proteomes" id="UP000266841"/>
    </source>
</evidence>
<dbReference type="PROSITE" id="PS50011">
    <property type="entry name" value="PROTEIN_KINASE_DOM"/>
    <property type="match status" value="1"/>
</dbReference>
<dbReference type="InterPro" id="IPR011009">
    <property type="entry name" value="Kinase-like_dom_sf"/>
</dbReference>
<dbReference type="Pfam" id="PF00069">
    <property type="entry name" value="Pkinase"/>
    <property type="match status" value="1"/>
</dbReference>
<proteinExistence type="predicted"/>
<feature type="domain" description="Protein kinase" evidence="8">
    <location>
        <begin position="4"/>
        <end position="308"/>
    </location>
</feature>
<dbReference type="EMBL" id="AGNL01012943">
    <property type="protein sequence ID" value="EJK67539.1"/>
    <property type="molecule type" value="Genomic_DNA"/>
</dbReference>
<comment type="caution">
    <text evidence="9">The sequence shown here is derived from an EMBL/GenBank/DDBJ whole genome shotgun (WGS) entry which is preliminary data.</text>
</comment>
<dbReference type="PANTHER" id="PTHR24055">
    <property type="entry name" value="MITOGEN-ACTIVATED PROTEIN KINASE"/>
    <property type="match status" value="1"/>
</dbReference>
<keyword evidence="2" id="KW-0808">Transferase</keyword>
<reference evidence="9 10" key="1">
    <citation type="journal article" date="2012" name="Genome Biol.">
        <title>Genome and low-iron response of an oceanic diatom adapted to chronic iron limitation.</title>
        <authorList>
            <person name="Lommer M."/>
            <person name="Specht M."/>
            <person name="Roy A.S."/>
            <person name="Kraemer L."/>
            <person name="Andreson R."/>
            <person name="Gutowska M.A."/>
            <person name="Wolf J."/>
            <person name="Bergner S.V."/>
            <person name="Schilhabel M.B."/>
            <person name="Klostermeier U.C."/>
            <person name="Beiko R.G."/>
            <person name="Rosenstiel P."/>
            <person name="Hippler M."/>
            <person name="Laroche J."/>
        </authorList>
    </citation>
    <scope>NUCLEOTIDE SEQUENCE [LARGE SCALE GENOMIC DNA]</scope>
    <source>
        <strain evidence="9 10">CCMP1005</strain>
    </source>
</reference>
<gene>
    <name evidence="9" type="ORF">THAOC_11406</name>
</gene>
<dbReference type="FunFam" id="1.10.510.10:FF:000624">
    <property type="entry name" value="Mitogen-activated protein kinase"/>
    <property type="match status" value="1"/>
</dbReference>
<dbReference type="InterPro" id="IPR000719">
    <property type="entry name" value="Prot_kinase_dom"/>
</dbReference>
<dbReference type="AlphaFoldDB" id="K0SRC0"/>
<dbReference type="PROSITE" id="PS00108">
    <property type="entry name" value="PROTEIN_KINASE_ST"/>
    <property type="match status" value="1"/>
</dbReference>
<dbReference type="InterPro" id="IPR008271">
    <property type="entry name" value="Ser/Thr_kinase_AS"/>
</dbReference>
<dbReference type="SUPFAM" id="SSF56112">
    <property type="entry name" value="Protein kinase-like (PK-like)"/>
    <property type="match status" value="1"/>
</dbReference>
<keyword evidence="3 6" id="KW-0547">Nucleotide-binding</keyword>
<keyword evidence="1" id="KW-0723">Serine/threonine-protein kinase</keyword>
<evidence type="ECO:0000313" key="9">
    <source>
        <dbReference type="EMBL" id="EJK67539.1"/>
    </source>
</evidence>
<evidence type="ECO:0000256" key="5">
    <source>
        <dbReference type="ARBA" id="ARBA00022840"/>
    </source>
</evidence>
<keyword evidence="4" id="KW-0418">Kinase</keyword>
<keyword evidence="5 6" id="KW-0067">ATP-binding</keyword>
<organism evidence="9 10">
    <name type="scientific">Thalassiosira oceanica</name>
    <name type="common">Marine diatom</name>
    <dbReference type="NCBI Taxonomy" id="159749"/>
    <lineage>
        <taxon>Eukaryota</taxon>
        <taxon>Sar</taxon>
        <taxon>Stramenopiles</taxon>
        <taxon>Ochrophyta</taxon>
        <taxon>Bacillariophyta</taxon>
        <taxon>Coscinodiscophyceae</taxon>
        <taxon>Thalassiosirophycidae</taxon>
        <taxon>Thalassiosirales</taxon>
        <taxon>Thalassiosiraceae</taxon>
        <taxon>Thalassiosira</taxon>
    </lineage>
</organism>
<feature type="binding site" evidence="6">
    <location>
        <position position="37"/>
    </location>
    <ligand>
        <name>ATP</name>
        <dbReference type="ChEBI" id="CHEBI:30616"/>
    </ligand>
</feature>
<dbReference type="SMART" id="SM00220">
    <property type="entry name" value="S_TKc"/>
    <property type="match status" value="1"/>
</dbReference>
<dbReference type="Gene3D" id="1.10.510.10">
    <property type="entry name" value="Transferase(Phosphotransferase) domain 1"/>
    <property type="match status" value="1"/>
</dbReference>
<evidence type="ECO:0000256" key="6">
    <source>
        <dbReference type="PROSITE-ProRule" id="PRU10141"/>
    </source>
</evidence>
<dbReference type="GO" id="GO:0005524">
    <property type="term" value="F:ATP binding"/>
    <property type="evidence" value="ECO:0007669"/>
    <property type="project" value="UniProtKB-UniRule"/>
</dbReference>
<dbReference type="InterPro" id="IPR017441">
    <property type="entry name" value="Protein_kinase_ATP_BS"/>
</dbReference>
<dbReference type="eggNOG" id="KOG0661">
    <property type="taxonomic scope" value="Eukaryota"/>
</dbReference>
<sequence>MDRYELLSELGDGSFGRVVKARFKSPREDDEGVVAIKQLKQRFQSFDSVVLLKEVQSLQVMSHPNIVPLLEVIREQDGQLFFVFEYMGGGSLYDLLKESIDDKASRGSNRLSASRTRDFVKQLLRGLAYIHEKGYSHRDLKPENLLLDEARETLKIADFGLCKKLGPAKMTFYVSTRWYRAPEVMLYLDYGTPIDVFATGLIWIELLSLCPMFAGRNEVDQLVIMINELGPPSEKSWPQGLESMKRLNLRFAQSNPQEGGSDSDLAKDAIRKRVPHESDDTICAIVSMIQWSPLRRPTAEEALKKPIFSTSSGLARPKEKIRSKSSPLLISRQSEAFNPFMEDHPKDLLDGAHEGSTNSYTRQVPIFKRSSYQGKKTAEQHNEFESYLSSLSQADSSRMADRRDRDPYPSRKCEGTHHKSGGLPANNDGENVVHSPNLATPGRRRGIGRVMNSSQRWAAAAKPTVKKNGETKGSLPAGTSQGGSTAAISDQREHWRFTVLCRLCDKRQRHHRRTRRLPMDSNLRARNKNILKSQATPSHCLTECEWL</sequence>
<dbReference type="Gene3D" id="3.30.200.20">
    <property type="entry name" value="Phosphorylase Kinase, domain 1"/>
    <property type="match status" value="1"/>
</dbReference>
<dbReference type="GO" id="GO:0004674">
    <property type="term" value="F:protein serine/threonine kinase activity"/>
    <property type="evidence" value="ECO:0007669"/>
    <property type="project" value="UniProtKB-KW"/>
</dbReference>
<name>K0SRC0_THAOC</name>
<dbReference type="OrthoDB" id="2158884at2759"/>
<protein>
    <recommendedName>
        <fullName evidence="8">Protein kinase domain-containing protein</fullName>
    </recommendedName>
</protein>
<feature type="compositionally biased region" description="Basic and acidic residues" evidence="7">
    <location>
        <begin position="398"/>
        <end position="417"/>
    </location>
</feature>
<evidence type="ECO:0000256" key="2">
    <source>
        <dbReference type="ARBA" id="ARBA00022679"/>
    </source>
</evidence>
<dbReference type="Proteomes" id="UP000266841">
    <property type="component" value="Unassembled WGS sequence"/>
</dbReference>